<feature type="compositionally biased region" description="Low complexity" evidence="3">
    <location>
        <begin position="1458"/>
        <end position="1470"/>
    </location>
</feature>
<dbReference type="Pfam" id="PF03797">
    <property type="entry name" value="Autotransporter"/>
    <property type="match status" value="1"/>
</dbReference>
<dbReference type="NCBIfam" id="TIGR02601">
    <property type="entry name" value="autotrns_rpt"/>
    <property type="match status" value="5"/>
</dbReference>
<protein>
    <submittedName>
        <fullName evidence="5">Outer membrane autotransporter barrel domain-containing protein</fullName>
    </submittedName>
</protein>
<dbReference type="Pfam" id="PF13018">
    <property type="entry name" value="ESPR"/>
    <property type="match status" value="1"/>
</dbReference>
<evidence type="ECO:0000256" key="1">
    <source>
        <dbReference type="ARBA" id="ARBA00022729"/>
    </source>
</evidence>
<dbReference type="PANTHER" id="PTHR35037">
    <property type="entry name" value="C-TERMINAL REGION OF AIDA-LIKE PROTEIN"/>
    <property type="match status" value="1"/>
</dbReference>
<comment type="caution">
    <text evidence="5">The sequence shown here is derived from an EMBL/GenBank/DDBJ whole genome shotgun (WGS) entry which is preliminary data.</text>
</comment>
<dbReference type="RefSeq" id="WP_027275933.1">
    <property type="nucleotide sequence ID" value="NZ_BRLH01000001.1"/>
</dbReference>
<dbReference type="InterPro" id="IPR043990">
    <property type="entry name" value="AC_1"/>
</dbReference>
<feature type="domain" description="Autotransporter" evidence="4">
    <location>
        <begin position="1508"/>
        <end position="1788"/>
    </location>
</feature>
<dbReference type="InterPro" id="IPR005546">
    <property type="entry name" value="Autotransporte_beta"/>
</dbReference>
<dbReference type="SUPFAM" id="SSF51126">
    <property type="entry name" value="Pectin lyase-like"/>
    <property type="match status" value="2"/>
</dbReference>
<dbReference type="InterPro" id="IPR013425">
    <property type="entry name" value="Autotrns_rpt"/>
</dbReference>
<dbReference type="Pfam" id="PF18883">
    <property type="entry name" value="AC_1"/>
    <property type="match status" value="1"/>
</dbReference>
<evidence type="ECO:0000256" key="3">
    <source>
        <dbReference type="SAM" id="MobiDB-lite"/>
    </source>
</evidence>
<dbReference type="InterPro" id="IPR024973">
    <property type="entry name" value="ESPR"/>
</dbReference>
<dbReference type="CDD" id="cd01344">
    <property type="entry name" value="PL2_Passenger_AT"/>
    <property type="match status" value="1"/>
</dbReference>
<dbReference type="InterPro" id="IPR051551">
    <property type="entry name" value="Autotransporter_adhesion"/>
</dbReference>
<evidence type="ECO:0000256" key="2">
    <source>
        <dbReference type="ARBA" id="ARBA00023026"/>
    </source>
</evidence>
<dbReference type="GO" id="GO:0019867">
    <property type="term" value="C:outer membrane"/>
    <property type="evidence" value="ECO:0007669"/>
    <property type="project" value="InterPro"/>
</dbReference>
<dbReference type="SMART" id="SM00869">
    <property type="entry name" value="Autotransporter"/>
    <property type="match status" value="1"/>
</dbReference>
<evidence type="ECO:0000313" key="6">
    <source>
        <dbReference type="Proteomes" id="UP001058124"/>
    </source>
</evidence>
<dbReference type="PANTHER" id="PTHR35037:SF3">
    <property type="entry name" value="C-TERMINAL REGION OF AIDA-LIKE PROTEIN"/>
    <property type="match status" value="1"/>
</dbReference>
<dbReference type="Gene3D" id="2.160.20.20">
    <property type="match status" value="3"/>
</dbReference>
<evidence type="ECO:0000313" key="5">
    <source>
        <dbReference type="EMBL" id="GKX53964.1"/>
    </source>
</evidence>
<dbReference type="InterPro" id="IPR011050">
    <property type="entry name" value="Pectin_lyase_fold/virulence"/>
</dbReference>
<dbReference type="Pfam" id="PF12951">
    <property type="entry name" value="PATR"/>
    <property type="match status" value="5"/>
</dbReference>
<dbReference type="InterPro" id="IPR012332">
    <property type="entry name" value="Autotransporter_pectin_lyase_C"/>
</dbReference>
<dbReference type="Proteomes" id="UP001058124">
    <property type="component" value="Unassembled WGS sequence"/>
</dbReference>
<reference evidence="5" key="1">
    <citation type="submission" date="2022-06" db="EMBL/GenBank/DDBJ databases">
        <title>Draft genome sequences of Leminorella grimontii str. JCM5902.</title>
        <authorList>
            <person name="Wakabayashi Y."/>
            <person name="Kojima K."/>
        </authorList>
    </citation>
    <scope>NUCLEOTIDE SEQUENCE</scope>
    <source>
        <strain evidence="5">JCM 5902</strain>
    </source>
</reference>
<dbReference type="InterPro" id="IPR036709">
    <property type="entry name" value="Autotransporte_beta_dom_sf"/>
</dbReference>
<feature type="region of interest" description="Disordered" evidence="3">
    <location>
        <begin position="1455"/>
        <end position="1476"/>
    </location>
</feature>
<name>A0AAV5MX22_9GAMM</name>
<dbReference type="Gene3D" id="2.40.128.130">
    <property type="entry name" value="Autotransporter beta-domain"/>
    <property type="match status" value="1"/>
</dbReference>
<evidence type="ECO:0000259" key="4">
    <source>
        <dbReference type="PROSITE" id="PS51208"/>
    </source>
</evidence>
<dbReference type="EMBL" id="BRLH01000001">
    <property type="protein sequence ID" value="GKX53964.1"/>
    <property type="molecule type" value="Genomic_DNA"/>
</dbReference>
<dbReference type="InterPro" id="IPR006315">
    <property type="entry name" value="OM_autotransptr_brl_dom"/>
</dbReference>
<dbReference type="SUPFAM" id="SSF103515">
    <property type="entry name" value="Autotransporter"/>
    <property type="match status" value="1"/>
</dbReference>
<gene>
    <name evidence="5" type="ORF">SOASR030_00760</name>
</gene>
<proteinExistence type="predicted"/>
<organism evidence="5 6">
    <name type="scientific">Leminorella grimontii</name>
    <dbReference type="NCBI Taxonomy" id="82981"/>
    <lineage>
        <taxon>Bacteria</taxon>
        <taxon>Pseudomonadati</taxon>
        <taxon>Pseudomonadota</taxon>
        <taxon>Gammaproteobacteria</taxon>
        <taxon>Enterobacterales</taxon>
        <taxon>Budviciaceae</taxon>
        <taxon>Leminorella</taxon>
    </lineage>
</organism>
<sequence>MNKSYNIVWNAARNMYVVASELARGDNRIQGQVRAVGIVLGLAMVGTGITSMNVLADEVGPQSGASVALQDGDTITLTMGGTGVDSSVTGGDGVQIDGKVVIDVSGRAESRGITLDNGVDNGLGSGTEISVTTEGINSRATGLFIGSDNVETSTSVKADGLKLNVAGEEVLYGIQSLGKGSSIDLGKNSAINVESSVGARYYGAYGVYLDSDTKSFKMDNGAIRVVVEENYSYGIYSKGGASVDLGKNTQIEIKNQGDGIAIGENGTLQASGLTINTDIKRGTSAGIRLYDSSSADLGEGSAISITGAASYGVAVDLNGKNSSFKANGLNVDISTTSAGTPSAHGIYLHGNGASADLGSGSTITIRGANQGYGIILFRGAGSFKADRLTLDVSNNDSTHLYGINVQGDSNIVDLGSGSRISADGRAETIFMYGGKLTAQELTVKTAQATALYVSGGRVSIGAGSVIDGRDAVSGKSTNGILAGYSPSIGGSSMGSIVDFHGSEQNRNAIYAVKGYGASAYSAGYTLKISNTDIVATGQGSCGLLATGPSTASSTSGIINAKNMNIEVNGGAYGLSAQWGGLVNFNGNTTINAKDSAYAIYSMGGTIKGSGVMNIRGDVFASGAYETELVMDEGSNFNGGAFTSDSILNLTLKEKAQWTIDYAGSLQSSAVSKLDNAGTVIFTSDSSGRSTLKATELMLRDTSEVHVGVDAAVSGPLITGNGVTLDGSLVITDVGNVTANIDLASMQQVTLIDADTSIVGNFDRLSAAVSMPDYIAVKGWIDADDDTKYLLSTGLSWYVGDAPSVLSTTPAHGTFTLADADDGFTVTSALVDVAPEAATDWGGKTLTKRGEGTLTLTGNNTYSGGTVINGGTLIANNTYSLGSGDIENNATLKLGEGTLSAHLSGTGLLVKIGSSSLTLADAANSYSGGTTITAGRVIANNAGALGIGDIDNEGTLQLSEGTLAGALNGSGNLVKSGGGELTLSDSSGYSGGTTISGGTLTANSASGLGVGNVENNGTLKLNEGELSSTLSGTGELVKVGGGELTLSGNNAYGGGTTINGGTLTAANVNALGAGDIDNGGRLVLNVNDTFTLANVTTRSGGATALSAGSSLDAASLTQESGSRLDIALDAYSGSLIIVADSVQLAGGLNITGFGNIEDELNHEFRTFTVIDADSAIGGDFDSLTVAGISALQVDFMAVSGRISATDNTQYELSTGLSWYAGGYTSMSPAHGTFTLKEGEQSFALNAALIDVAPEAASGWDGKSLTKKGAGTLILTANNTYSGATDVQGGTLWLADTGAIGASGSRQAVNVAQAGTLGGSGVVNGSVNNRGLLSFDSLLTVNGRVTNSGNIASGNGTPGGRLLVNGDYVGSGGTLTLNAQLEDDSSLTDRLVVNGNTSGTTTLMVNNVGGQGADTTNGIEVVSVSGSSNGVFTQGNRLQIGLHEYRLYEDDGNWYLRTQSSDPVDPVDPSDSGNAVTPQYRSDIGAFVGNQAMMKSLQMQTLFDREGSQLQSKDGAMWMRFKAGMADSTAANGNVDIDNHYSQIQLGGDLAAWRLGEQTLKVGVMGSYVKAATDSTGNRGADGSRFSATGDAHGYNLGVYATWFANAQTHQGLYVDSWYQYGMYDNTISNDGLGSANYDSTANAVSLETGYRHDVVIREGRTLSLIPQAQVVWQNYRADAVNVDGTRVDGQNGDSWTSRLGLRVAGKMDKDQNVIQPFLEANWLHSTDDVSVSFDGASVKQDLPADRAELKAGIQANFGSQWSVAAQAAGQKGSHGYGDASFGVNVRYSW</sequence>
<keyword evidence="2" id="KW-0843">Virulence</keyword>
<keyword evidence="6" id="KW-1185">Reference proteome</keyword>
<dbReference type="NCBIfam" id="TIGR01414">
    <property type="entry name" value="autotrans_barl"/>
    <property type="match status" value="1"/>
</dbReference>
<accession>A0AAV5MX22</accession>
<dbReference type="PROSITE" id="PS51208">
    <property type="entry name" value="AUTOTRANSPORTER"/>
    <property type="match status" value="1"/>
</dbReference>
<keyword evidence="1" id="KW-0732">Signal</keyword>